<dbReference type="EMBL" id="CAKLDI010000002">
    <property type="protein sequence ID" value="CAH0535517.1"/>
    <property type="molecule type" value="Genomic_DNA"/>
</dbReference>
<reference evidence="2" key="1">
    <citation type="submission" date="2021-11" db="EMBL/GenBank/DDBJ databases">
        <authorList>
            <person name="Rodrigo-Torres L."/>
            <person name="Arahal R. D."/>
            <person name="Lucena T."/>
        </authorList>
    </citation>
    <scope>NUCLEOTIDE SEQUENCE</scope>
    <source>
        <strain evidence="2">CECT 7929</strain>
    </source>
</reference>
<keyword evidence="1" id="KW-1133">Transmembrane helix</keyword>
<keyword evidence="3" id="KW-1185">Reference proteome</keyword>
<accession>A0ABM8ZYU1</accession>
<gene>
    <name evidence="2" type="ORF">VST7929_03088</name>
</gene>
<name>A0ABM8ZYU1_9VIBR</name>
<organism evidence="2 3">
    <name type="scientific">Vibrio stylophorae</name>
    <dbReference type="NCBI Taxonomy" id="659351"/>
    <lineage>
        <taxon>Bacteria</taxon>
        <taxon>Pseudomonadati</taxon>
        <taxon>Pseudomonadota</taxon>
        <taxon>Gammaproteobacteria</taxon>
        <taxon>Vibrionales</taxon>
        <taxon>Vibrionaceae</taxon>
        <taxon>Vibrio</taxon>
    </lineage>
</organism>
<feature type="transmembrane region" description="Helical" evidence="1">
    <location>
        <begin position="123"/>
        <end position="141"/>
    </location>
</feature>
<feature type="transmembrane region" description="Helical" evidence="1">
    <location>
        <begin position="20"/>
        <end position="37"/>
    </location>
</feature>
<comment type="caution">
    <text evidence="2">The sequence shown here is derived from an EMBL/GenBank/DDBJ whole genome shotgun (WGS) entry which is preliminary data.</text>
</comment>
<evidence type="ECO:0000313" key="2">
    <source>
        <dbReference type="EMBL" id="CAH0535517.1"/>
    </source>
</evidence>
<sequence>MFGLLGLQIAADKGYNHKLWALIGALLGPVALILFVLPQKSNVVISHYYGRILPLLLILDLLAIIGLTAMSLGFIGNAEASPFALIANAPMQHWDLMLQVMLIVIAAATLLLSFFLKHHLGQLLLICYGLFFVTTWANFQATDSQSIANWLLTSGIAYFSVFRCVFWPLFGWHRSLRRQHYTPPKRVYSRPAASL</sequence>
<evidence type="ECO:0000256" key="1">
    <source>
        <dbReference type="SAM" id="Phobius"/>
    </source>
</evidence>
<keyword evidence="1" id="KW-0812">Transmembrane</keyword>
<dbReference type="Proteomes" id="UP000838672">
    <property type="component" value="Unassembled WGS sequence"/>
</dbReference>
<feature type="transmembrane region" description="Helical" evidence="1">
    <location>
        <begin position="49"/>
        <end position="76"/>
    </location>
</feature>
<evidence type="ECO:0000313" key="3">
    <source>
        <dbReference type="Proteomes" id="UP000838672"/>
    </source>
</evidence>
<keyword evidence="1" id="KW-0472">Membrane</keyword>
<feature type="transmembrane region" description="Helical" evidence="1">
    <location>
        <begin position="96"/>
        <end position="116"/>
    </location>
</feature>
<protein>
    <submittedName>
        <fullName evidence="2">Uncharacterized protein</fullName>
    </submittedName>
</protein>
<proteinExistence type="predicted"/>
<feature type="transmembrane region" description="Helical" evidence="1">
    <location>
        <begin position="147"/>
        <end position="170"/>
    </location>
</feature>